<feature type="domain" description="Secretion system C-terminal sorting" evidence="1">
    <location>
        <begin position="235"/>
        <end position="305"/>
    </location>
</feature>
<dbReference type="GO" id="GO:0005737">
    <property type="term" value="C:cytoplasm"/>
    <property type="evidence" value="ECO:0007669"/>
    <property type="project" value="TreeGrafter"/>
</dbReference>
<dbReference type="InterPro" id="IPR009091">
    <property type="entry name" value="RCC1/BLIP-II"/>
</dbReference>
<dbReference type="Gene3D" id="2.130.10.30">
    <property type="entry name" value="Regulator of chromosome condensation 1/beta-lactamase-inhibitor protein II"/>
    <property type="match status" value="1"/>
</dbReference>
<dbReference type="SUPFAM" id="SSF50985">
    <property type="entry name" value="RCC1/BLIP-II"/>
    <property type="match status" value="1"/>
</dbReference>
<dbReference type="InterPro" id="IPR051553">
    <property type="entry name" value="Ran_GTPase-activating"/>
</dbReference>
<evidence type="ECO:0000313" key="2">
    <source>
        <dbReference type="EMBL" id="SEH06508.1"/>
    </source>
</evidence>
<dbReference type="Proteomes" id="UP000236724">
    <property type="component" value="Unassembled WGS sequence"/>
</dbReference>
<dbReference type="AlphaFoldDB" id="A0A1H6F8Q5"/>
<accession>A0A1H6F8Q5</accession>
<dbReference type="Pfam" id="PF18962">
    <property type="entry name" value="Por_Secre_tail"/>
    <property type="match status" value="1"/>
</dbReference>
<dbReference type="PANTHER" id="PTHR45982">
    <property type="entry name" value="REGULATOR OF CHROMOSOME CONDENSATION"/>
    <property type="match status" value="1"/>
</dbReference>
<dbReference type="PANTHER" id="PTHR45982:SF1">
    <property type="entry name" value="REGULATOR OF CHROMOSOME CONDENSATION"/>
    <property type="match status" value="1"/>
</dbReference>
<proteinExistence type="predicted"/>
<dbReference type="InterPro" id="IPR026444">
    <property type="entry name" value="Secre_tail"/>
</dbReference>
<dbReference type="PROSITE" id="PS50012">
    <property type="entry name" value="RCC1_3"/>
    <property type="match status" value="2"/>
</dbReference>
<dbReference type="NCBIfam" id="TIGR04183">
    <property type="entry name" value="Por_Secre_tail"/>
    <property type="match status" value="1"/>
</dbReference>
<evidence type="ECO:0000259" key="1">
    <source>
        <dbReference type="Pfam" id="PF18962"/>
    </source>
</evidence>
<dbReference type="PRINTS" id="PR00633">
    <property type="entry name" value="RCCNDNSATION"/>
</dbReference>
<protein>
    <submittedName>
        <fullName evidence="2">Regulator of chromosome condensation (RCC1) repeat protein</fullName>
    </submittedName>
</protein>
<dbReference type="PROSITE" id="PS00626">
    <property type="entry name" value="RCC1_2"/>
    <property type="match status" value="1"/>
</dbReference>
<dbReference type="Pfam" id="PF00415">
    <property type="entry name" value="RCC1"/>
    <property type="match status" value="3"/>
</dbReference>
<dbReference type="EMBL" id="FMSV02000498">
    <property type="protein sequence ID" value="SEH06508.1"/>
    <property type="molecule type" value="Genomic_DNA"/>
</dbReference>
<name>A0A1H6F8Q5_9GAMM</name>
<evidence type="ECO:0000313" key="3">
    <source>
        <dbReference type="Proteomes" id="UP000236724"/>
    </source>
</evidence>
<dbReference type="InterPro" id="IPR000408">
    <property type="entry name" value="Reg_chr_condens"/>
</dbReference>
<gene>
    <name evidence="2" type="ORF">MBHS_02370</name>
</gene>
<sequence length="306" mass="33220">MQIGQDNNWVDISCGGGHSLAIKSNGTLWTWGANNTGQLGIDSISSSTYPLQVGNDTSWVAISAGYEFSLGLKSDWTIWSWGFNGNGQLGTGASSQENVPIQIGQGTDWTKIEAGSAYSFAIKSDSSLWAWGFNAVGQLGDGSLQQQNSPIDVDFGNDWKCIAAAEGFNYAGGVYGHHTLGIKSNGEVICSTGSNYIGQLGDGTINDHEKFYCTTGSILEVEPISNFSFEKSVDIFPNPNSGIFQVALENENYNMKIEVFNNLGKLVYQNKQIGNRELQLSWLSSGVYFIKVISNEQTYTSKFIVE</sequence>
<reference evidence="2 3" key="1">
    <citation type="submission" date="2016-10" db="EMBL/GenBank/DDBJ databases">
        <authorList>
            <person name="de Groot N.N."/>
        </authorList>
    </citation>
    <scope>NUCLEOTIDE SEQUENCE [LARGE SCALE GENOMIC DNA]</scope>
    <source>
        <strain evidence="2">MBHS1</strain>
    </source>
</reference>
<dbReference type="GO" id="GO:0005085">
    <property type="term" value="F:guanyl-nucleotide exchange factor activity"/>
    <property type="evidence" value="ECO:0007669"/>
    <property type="project" value="TreeGrafter"/>
</dbReference>
<keyword evidence="3" id="KW-1185">Reference proteome</keyword>
<organism evidence="2 3">
    <name type="scientific">Candidatus Venteria ishoeyi</name>
    <dbReference type="NCBI Taxonomy" id="1899563"/>
    <lineage>
        <taxon>Bacteria</taxon>
        <taxon>Pseudomonadati</taxon>
        <taxon>Pseudomonadota</taxon>
        <taxon>Gammaproteobacteria</taxon>
        <taxon>Thiotrichales</taxon>
        <taxon>Thiotrichaceae</taxon>
        <taxon>Venteria</taxon>
    </lineage>
</organism>